<dbReference type="RefSeq" id="WP_139605574.1">
    <property type="nucleotide sequence ID" value="NZ_VDCQ01000051.1"/>
</dbReference>
<evidence type="ECO:0008006" key="3">
    <source>
        <dbReference type="Google" id="ProtNLM"/>
    </source>
</evidence>
<dbReference type="EMBL" id="VDCQ01000051">
    <property type="protein sequence ID" value="TNJ62890.1"/>
    <property type="molecule type" value="Genomic_DNA"/>
</dbReference>
<evidence type="ECO:0000313" key="2">
    <source>
        <dbReference type="Proteomes" id="UP000307943"/>
    </source>
</evidence>
<proteinExistence type="predicted"/>
<reference evidence="1 2" key="1">
    <citation type="submission" date="2019-05" db="EMBL/GenBank/DDBJ databases">
        <title>We sequenced the genome of Paenibacillus hemerocallicola KCTC 33185 for further insight into its adaptation and study the phylogeny of Paenibacillus.</title>
        <authorList>
            <person name="Narsing Rao M.P."/>
        </authorList>
    </citation>
    <scope>NUCLEOTIDE SEQUENCE [LARGE SCALE GENOMIC DNA]</scope>
    <source>
        <strain evidence="1 2">KCTC 33185</strain>
    </source>
</reference>
<organism evidence="1 2">
    <name type="scientific">Paenibacillus hemerocallicola</name>
    <dbReference type="NCBI Taxonomy" id="1172614"/>
    <lineage>
        <taxon>Bacteria</taxon>
        <taxon>Bacillati</taxon>
        <taxon>Bacillota</taxon>
        <taxon>Bacilli</taxon>
        <taxon>Bacillales</taxon>
        <taxon>Paenibacillaceae</taxon>
        <taxon>Paenibacillus</taxon>
    </lineage>
</organism>
<evidence type="ECO:0000313" key="1">
    <source>
        <dbReference type="EMBL" id="TNJ62890.1"/>
    </source>
</evidence>
<name>A0A5C4T2B2_9BACL</name>
<sequence>MEARQNLSLMGSGGSGGGLYKDVKVNGEAEFSGDIDCLAFRCNGTAKVYGSLKGTSCTINGTLDVSGDLDTGMTKVHGKMDVEGNMKAREIKSFGETNVRGNVAGEDVALEGFFNIKGHCEAEQLRIKGIFRIAGLVNAGWVDLAIHSRCEVKEIGGERIRIRRAEGNVLKKLLGTFFLPSDFYEGVLSADTIEGDDIYVEHTAANVIRGASVIVGPGCRIGRIEFSDRFENNAGSAVEHYERV</sequence>
<dbReference type="AlphaFoldDB" id="A0A5C4T2B2"/>
<comment type="caution">
    <text evidence="1">The sequence shown here is derived from an EMBL/GenBank/DDBJ whole genome shotgun (WGS) entry which is preliminary data.</text>
</comment>
<protein>
    <recommendedName>
        <fullName evidence="3">Polymer-forming cytoskeletal protein</fullName>
    </recommendedName>
</protein>
<dbReference type="Proteomes" id="UP000307943">
    <property type="component" value="Unassembled WGS sequence"/>
</dbReference>
<accession>A0A5C4T2B2</accession>
<gene>
    <name evidence="1" type="ORF">FE784_28090</name>
</gene>
<keyword evidence="2" id="KW-1185">Reference proteome</keyword>
<dbReference type="OrthoDB" id="1730007at2"/>